<feature type="region of interest" description="Disordered" evidence="5">
    <location>
        <begin position="382"/>
        <end position="460"/>
    </location>
</feature>
<feature type="compositionally biased region" description="Acidic residues" evidence="5">
    <location>
        <begin position="229"/>
        <end position="239"/>
    </location>
</feature>
<gene>
    <name evidence="8" type="primary">LOC110988143</name>
</gene>
<proteinExistence type="predicted"/>
<dbReference type="PANTHER" id="PTHR23325:SF1">
    <property type="entry name" value="SERUM RESPONSE FACTOR-BINDING PROTEIN 1"/>
    <property type="match status" value="1"/>
</dbReference>
<protein>
    <recommendedName>
        <fullName evidence="1">Serum response factor-binding protein 1</fullName>
    </recommendedName>
    <alternativeName>
        <fullName evidence="4">SRF-dependent transcription regulation-associated protein</fullName>
    </alternativeName>
</protein>
<comment type="function">
    <text evidence="3">May be involved in regulating transcriptional activation of cardiac genes during the aging process. May play a role in biosynthesis and/or processing of SLC2A4 in adipose cells.</text>
</comment>
<dbReference type="KEGG" id="aplc:110988143"/>
<dbReference type="InterPro" id="IPR037393">
    <property type="entry name" value="Bud22/SRFB1"/>
</dbReference>
<evidence type="ECO:0000313" key="8">
    <source>
        <dbReference type="RefSeq" id="XP_022107099.1"/>
    </source>
</evidence>
<feature type="region of interest" description="Disordered" evidence="5">
    <location>
        <begin position="301"/>
        <end position="349"/>
    </location>
</feature>
<accession>A0A8B7ZNU8</accession>
<dbReference type="GO" id="GO:0030686">
    <property type="term" value="C:90S preribosome"/>
    <property type="evidence" value="ECO:0007669"/>
    <property type="project" value="TreeGrafter"/>
</dbReference>
<feature type="compositionally biased region" description="Polar residues" evidence="5">
    <location>
        <begin position="318"/>
        <end position="333"/>
    </location>
</feature>
<evidence type="ECO:0000256" key="3">
    <source>
        <dbReference type="ARBA" id="ARBA00025646"/>
    </source>
</evidence>
<dbReference type="GO" id="GO:0005634">
    <property type="term" value="C:nucleus"/>
    <property type="evidence" value="ECO:0007669"/>
    <property type="project" value="TreeGrafter"/>
</dbReference>
<evidence type="ECO:0000256" key="4">
    <source>
        <dbReference type="ARBA" id="ARBA00033254"/>
    </source>
</evidence>
<feature type="compositionally biased region" description="Acidic residues" evidence="5">
    <location>
        <begin position="170"/>
        <end position="183"/>
    </location>
</feature>
<dbReference type="GO" id="GO:0030490">
    <property type="term" value="P:maturation of SSU-rRNA"/>
    <property type="evidence" value="ECO:0007669"/>
    <property type="project" value="TreeGrafter"/>
</dbReference>
<dbReference type="PANTHER" id="PTHR23325">
    <property type="entry name" value="SERUM RESPONSE FACTOR-BINDING"/>
    <property type="match status" value="1"/>
</dbReference>
<feature type="domain" description="Bud22" evidence="6">
    <location>
        <begin position="7"/>
        <end position="458"/>
    </location>
</feature>
<evidence type="ECO:0000256" key="1">
    <source>
        <dbReference type="ARBA" id="ARBA00013459"/>
    </source>
</evidence>
<organism evidence="7 8">
    <name type="scientific">Acanthaster planci</name>
    <name type="common">Crown-of-thorns starfish</name>
    <dbReference type="NCBI Taxonomy" id="133434"/>
    <lineage>
        <taxon>Eukaryota</taxon>
        <taxon>Metazoa</taxon>
        <taxon>Echinodermata</taxon>
        <taxon>Eleutherozoa</taxon>
        <taxon>Asterozoa</taxon>
        <taxon>Asteroidea</taxon>
        <taxon>Valvatacea</taxon>
        <taxon>Valvatida</taxon>
        <taxon>Acanthasteridae</taxon>
        <taxon>Acanthaster</taxon>
    </lineage>
</organism>
<feature type="compositionally biased region" description="Basic and acidic residues" evidence="5">
    <location>
        <begin position="191"/>
        <end position="205"/>
    </location>
</feature>
<dbReference type="AlphaFoldDB" id="A0A8B7ZNU8"/>
<feature type="compositionally biased region" description="Basic and acidic residues" evidence="5">
    <location>
        <begin position="247"/>
        <end position="258"/>
    </location>
</feature>
<reference evidence="8" key="1">
    <citation type="submission" date="2025-08" db="UniProtKB">
        <authorList>
            <consortium name="RefSeq"/>
        </authorList>
    </citation>
    <scope>IDENTIFICATION</scope>
</reference>
<feature type="compositionally biased region" description="Basic and acidic residues" evidence="5">
    <location>
        <begin position="215"/>
        <end position="228"/>
    </location>
</feature>
<feature type="compositionally biased region" description="Polar residues" evidence="5">
    <location>
        <begin position="389"/>
        <end position="403"/>
    </location>
</feature>
<evidence type="ECO:0000259" key="6">
    <source>
        <dbReference type="Pfam" id="PF09073"/>
    </source>
</evidence>
<dbReference type="RefSeq" id="XP_022107099.1">
    <property type="nucleotide sequence ID" value="XM_022251407.1"/>
</dbReference>
<sequence length="460" mass="53154">MDKVQFNNEVVNLRNVVKRVKVLSAHSLTRQITRLRKKKGSEQQLLKNKRRAERFVAEIEAMKDLQPDTVTKKAVTIKRSLQDVLNNPKSTAKDRVLVRIIYHKLIQERVSRFKDMVTKDLLMTGTKKHRRLRKSKFEAEAEARLKEEEDYHVTLEQMMTLDKIKGAESDKDDGSEDDSDEDLQVTFGKIRTLDERKQGDEREHDYDEDAQLTWEKMKIKEKMHRDRENSDDDSAESENGDGAIKQSFRERNTEKLEPVAEDSIVSDIPQSRKTGKRKLDSMFLGSLSSMQDDDITQMLQTTKKESQKQKVKAKRLQKQQPNVRAAQESSRSPPETKKQKVPMVDQPNPVRQTTAEKLIPGINCHPDLPPRHTRRDVLEKKSHKLFPSRLQSKQMLASQSRQKALQRPAQARYPTAATVSSQKGAPAQETLHPSWEASKKRKEESKIVPFQGKKITFDED</sequence>
<dbReference type="InterPro" id="IPR015158">
    <property type="entry name" value="Bud22_dom"/>
</dbReference>
<feature type="region of interest" description="Disordered" evidence="5">
    <location>
        <begin position="167"/>
        <end position="279"/>
    </location>
</feature>
<evidence type="ECO:0000256" key="2">
    <source>
        <dbReference type="ARBA" id="ARBA00023054"/>
    </source>
</evidence>
<keyword evidence="7" id="KW-1185">Reference proteome</keyword>
<dbReference type="OrthoDB" id="3364872at2759"/>
<keyword evidence="2" id="KW-0175">Coiled coil</keyword>
<evidence type="ECO:0000256" key="5">
    <source>
        <dbReference type="SAM" id="MobiDB-lite"/>
    </source>
</evidence>
<dbReference type="GeneID" id="110988143"/>
<dbReference type="Proteomes" id="UP000694845">
    <property type="component" value="Unplaced"/>
</dbReference>
<dbReference type="OMA" id="GFQQNEP"/>
<feature type="compositionally biased region" description="Basic and acidic residues" evidence="5">
    <location>
        <begin position="437"/>
        <end position="446"/>
    </location>
</feature>
<dbReference type="Pfam" id="PF09073">
    <property type="entry name" value="BUD22"/>
    <property type="match status" value="1"/>
</dbReference>
<name>A0A8B7ZNU8_ACAPL</name>
<evidence type="ECO:0000313" key="7">
    <source>
        <dbReference type="Proteomes" id="UP000694845"/>
    </source>
</evidence>